<dbReference type="Gene3D" id="3.40.50.720">
    <property type="entry name" value="NAD(P)-binding Rossmann-like Domain"/>
    <property type="match status" value="1"/>
</dbReference>
<sequence length="295" mass="31687">MPDMPQWVMSSEPTFTLDPARPVLPRPDDGVQIGWMPRHAVIVRPSSTAPAAAVRQLLHSLTDELTWSQILGLQCVKDFHGTEDIRSLLEELVATGAVIRRTRSVMAASPVIRLVGRGPLSDALAEALRHTSARVQRSTQSAHGKSWKHVDLAILADDLIADTRLLRTLADAEVPHLSVRARDGTGLIGPMVLPGITSCLECADRHRRDRDEQWPAVAAQLTGTVGVAAPATVLGTAAVALAQIDRVLSAIRGQAPGPLVTLNATLELDLSTHALTARHWTAHPLCQCGAYFTGN</sequence>
<evidence type="ECO:0000313" key="1">
    <source>
        <dbReference type="EMBL" id="BAX98958.1"/>
    </source>
</evidence>
<accession>A0A1Z4F186</accession>
<dbReference type="EMBL" id="AP018165">
    <property type="protein sequence ID" value="BAX98958.1"/>
    <property type="molecule type" value="Genomic_DNA"/>
</dbReference>
<dbReference type="AlphaFoldDB" id="A0A1Z4F186"/>
<evidence type="ECO:0000313" key="2">
    <source>
        <dbReference type="Proteomes" id="UP000217954"/>
    </source>
</evidence>
<keyword evidence="2" id="KW-1185">Reference proteome</keyword>
<proteinExistence type="predicted"/>
<protein>
    <recommendedName>
        <fullName evidence="3">Cyclodehydratase</fullName>
    </recommendedName>
</protein>
<reference evidence="1 2" key="2">
    <citation type="journal article" date="2017" name="Int. J. Syst. Evol. Microbiol.">
        <title>Mycobacterium stephanolepidis sp. nov., a rapidly growing species related to Mycobacterium chelonae, isolated from marine teleost fish, Stephanolepis cirrhifer.</title>
        <authorList>
            <person name="Fukano H."/>
            <person name="Wada S."/>
            <person name="Kurata O."/>
            <person name="Katayama K."/>
            <person name="Fujiwara N."/>
            <person name="Hoshino Y."/>
        </authorList>
    </citation>
    <scope>NUCLEOTIDE SEQUENCE [LARGE SCALE GENOMIC DNA]</scope>
    <source>
        <strain evidence="1 2">NJB0901</strain>
    </source>
</reference>
<dbReference type="Proteomes" id="UP000217954">
    <property type="component" value="Chromosome"/>
</dbReference>
<organism evidence="1 2">
    <name type="scientific">[Mycobacterium] stephanolepidis</name>
    <dbReference type="NCBI Taxonomy" id="1520670"/>
    <lineage>
        <taxon>Bacteria</taxon>
        <taxon>Bacillati</taxon>
        <taxon>Actinomycetota</taxon>
        <taxon>Actinomycetes</taxon>
        <taxon>Mycobacteriales</taxon>
        <taxon>Mycobacteriaceae</taxon>
        <taxon>Mycobacteroides</taxon>
    </lineage>
</organism>
<reference evidence="2" key="1">
    <citation type="journal article" date="2017" name="Genome Announc.">
        <title>Complete Genome Sequence of Mycobacterium stephanolepidis.</title>
        <authorList>
            <person name="Fukano H."/>
            <person name="Yoshida M."/>
            <person name="Katayama Y."/>
            <person name="Omatsu T."/>
            <person name="Mizutani T."/>
            <person name="Kurata O."/>
            <person name="Wada S."/>
            <person name="Hoshino Y."/>
        </authorList>
    </citation>
    <scope>NUCLEOTIDE SEQUENCE [LARGE SCALE GENOMIC DNA]</scope>
    <source>
        <strain evidence="2">NJB0901</strain>
    </source>
</reference>
<dbReference type="KEGG" id="mste:MSTE_03660"/>
<evidence type="ECO:0008006" key="3">
    <source>
        <dbReference type="Google" id="ProtNLM"/>
    </source>
</evidence>
<name>A0A1Z4F186_9MYCO</name>
<gene>
    <name evidence="1" type="ORF">MSTE_03660</name>
</gene>